<dbReference type="InterPro" id="IPR015590">
    <property type="entry name" value="Aldehyde_DH_dom"/>
</dbReference>
<dbReference type="GO" id="GO:0004029">
    <property type="term" value="F:aldehyde dehydrogenase (NAD+) activity"/>
    <property type="evidence" value="ECO:0007669"/>
    <property type="project" value="TreeGrafter"/>
</dbReference>
<feature type="active site" evidence="5 6">
    <location>
        <position position="249"/>
    </location>
</feature>
<dbReference type="FunFam" id="3.40.309.10:FF:000025">
    <property type="entry name" value="Aldehyde dehydrogenase"/>
    <property type="match status" value="1"/>
</dbReference>
<dbReference type="Proteomes" id="UP000518752">
    <property type="component" value="Unassembled WGS sequence"/>
</dbReference>
<dbReference type="SUPFAM" id="SSF53720">
    <property type="entry name" value="ALDH-like"/>
    <property type="match status" value="1"/>
</dbReference>
<feature type="domain" description="Aldehyde dehydrogenase" evidence="8">
    <location>
        <begin position="52"/>
        <end position="467"/>
    </location>
</feature>
<dbReference type="InterPro" id="IPR016163">
    <property type="entry name" value="Ald_DH_C"/>
</dbReference>
<evidence type="ECO:0000313" key="10">
    <source>
        <dbReference type="Proteomes" id="UP000518752"/>
    </source>
</evidence>
<dbReference type="EMBL" id="JAACJN010000019">
    <property type="protein sequence ID" value="KAF5389876.1"/>
    <property type="molecule type" value="Genomic_DNA"/>
</dbReference>
<dbReference type="PANTHER" id="PTHR43570:SF16">
    <property type="entry name" value="ALDEHYDE DEHYDROGENASE TYPE III, ISOFORM Q"/>
    <property type="match status" value="1"/>
</dbReference>
<dbReference type="Gene3D" id="3.40.605.10">
    <property type="entry name" value="Aldehyde Dehydrogenase, Chain A, domain 1"/>
    <property type="match status" value="1"/>
</dbReference>
<comment type="similarity">
    <text evidence="1 4 7">Belongs to the aldehyde dehydrogenase family.</text>
</comment>
<comment type="caution">
    <text evidence="9">The sequence shown here is derived from an EMBL/GenBank/DDBJ whole genome shotgun (WGS) entry which is preliminary data.</text>
</comment>
<dbReference type="PROSITE" id="PS00687">
    <property type="entry name" value="ALDEHYDE_DEHYDR_GLU"/>
    <property type="match status" value="1"/>
</dbReference>
<evidence type="ECO:0000256" key="7">
    <source>
        <dbReference type="RuleBase" id="RU003345"/>
    </source>
</evidence>
<evidence type="ECO:0000313" key="9">
    <source>
        <dbReference type="EMBL" id="KAF5389876.1"/>
    </source>
</evidence>
<proteinExistence type="inferred from homology"/>
<keyword evidence="10" id="KW-1185">Reference proteome</keyword>
<evidence type="ECO:0000256" key="3">
    <source>
        <dbReference type="ARBA" id="ARBA00023027"/>
    </source>
</evidence>
<dbReference type="InterPro" id="IPR012394">
    <property type="entry name" value="Aldehyde_DH_NAD(P)"/>
</dbReference>
<evidence type="ECO:0000256" key="4">
    <source>
        <dbReference type="PIRNR" id="PIRNR036492"/>
    </source>
</evidence>
<dbReference type="Pfam" id="PF00171">
    <property type="entry name" value="Aldedh"/>
    <property type="match status" value="1"/>
</dbReference>
<dbReference type="CDD" id="cd07135">
    <property type="entry name" value="ALDH_F14-YMR110C"/>
    <property type="match status" value="1"/>
</dbReference>
<dbReference type="InterPro" id="IPR016162">
    <property type="entry name" value="Ald_DH_N"/>
</dbReference>
<evidence type="ECO:0000256" key="6">
    <source>
        <dbReference type="PROSITE-ProRule" id="PRU10007"/>
    </source>
</evidence>
<dbReference type="PIRSF" id="PIRSF036492">
    <property type="entry name" value="ALDH"/>
    <property type="match status" value="1"/>
</dbReference>
<sequence length="543" mass="59402">MSPALVLDPPCPTNSSILRLMKSTRQFFLLPSRRLIADCLGLQVQIYTELKATFASGKSKPLAYRKYQLIQLAYLLKDNTKLFEESLASDLGRPQFEAKMLDIDPTLTEIKATLAGFEKWAKTESAPFSLNFSVMRPIIRKEPKGVVLLIAPFNYPLFLTLPLLASAIAAGNAVVVKPTENTPATTALLADLVNKYMDTSLVRVVKGGVDETTKLLEYTWGHILYTGGGQVGKIISMAGAKTLSPVSLELGGKSPVFIDPKCDLKIAAKRILWGKAANAGQTCVAPDYIIVQRDFQDTFVQALQDVYNEFYPDKASAPGQMSRLVSARAFTRVSNLIKNTKGTIVFGGDTDEATKYIGPTVVKDVKPDDCLMSEEIFGPILPIMPVDSVDEGLAYVNAHDHPLSVYVFTQDSDFKAKIFNNTQSGSAMANETIIHPAIHGLPFGGIGPSGSGYHTGKYGFEMFTHLRSSIDSPSWIDMLLSWRYPPYSAASLKAMARFTSAGLPPRPSGPPKAHVSRGYWSRWSTFLLALVLAGGLMKRQIKM</sequence>
<dbReference type="OrthoDB" id="440325at2759"/>
<gene>
    <name evidence="9" type="ORF">D9757_003571</name>
</gene>
<evidence type="ECO:0000256" key="1">
    <source>
        <dbReference type="ARBA" id="ARBA00009986"/>
    </source>
</evidence>
<evidence type="ECO:0000259" key="8">
    <source>
        <dbReference type="Pfam" id="PF00171"/>
    </source>
</evidence>
<dbReference type="InterPro" id="IPR029510">
    <property type="entry name" value="Ald_DH_CS_GLU"/>
</dbReference>
<accession>A0A8H5HV40</accession>
<protein>
    <recommendedName>
        <fullName evidence="4">Aldehyde dehydrogenase</fullName>
    </recommendedName>
</protein>
<feature type="active site" evidence="5">
    <location>
        <position position="283"/>
    </location>
</feature>
<organism evidence="9 10">
    <name type="scientific">Collybiopsis confluens</name>
    <dbReference type="NCBI Taxonomy" id="2823264"/>
    <lineage>
        <taxon>Eukaryota</taxon>
        <taxon>Fungi</taxon>
        <taxon>Dikarya</taxon>
        <taxon>Basidiomycota</taxon>
        <taxon>Agaricomycotina</taxon>
        <taxon>Agaricomycetes</taxon>
        <taxon>Agaricomycetidae</taxon>
        <taxon>Agaricales</taxon>
        <taxon>Marasmiineae</taxon>
        <taxon>Omphalotaceae</taxon>
        <taxon>Collybiopsis</taxon>
    </lineage>
</organism>
<dbReference type="PANTHER" id="PTHR43570">
    <property type="entry name" value="ALDEHYDE DEHYDROGENASE"/>
    <property type="match status" value="1"/>
</dbReference>
<dbReference type="PROSITE" id="PS00070">
    <property type="entry name" value="ALDEHYDE_DEHYDR_CYS"/>
    <property type="match status" value="1"/>
</dbReference>
<dbReference type="InterPro" id="IPR016160">
    <property type="entry name" value="Ald_DH_CS_CYS"/>
</dbReference>
<dbReference type="InterPro" id="IPR016161">
    <property type="entry name" value="Ald_DH/histidinol_DH"/>
</dbReference>
<dbReference type="AlphaFoldDB" id="A0A8H5HV40"/>
<reference evidence="9 10" key="1">
    <citation type="journal article" date="2020" name="ISME J.">
        <title>Uncovering the hidden diversity of litter-decomposition mechanisms in mushroom-forming fungi.</title>
        <authorList>
            <person name="Floudas D."/>
            <person name="Bentzer J."/>
            <person name="Ahren D."/>
            <person name="Johansson T."/>
            <person name="Persson P."/>
            <person name="Tunlid A."/>
        </authorList>
    </citation>
    <scope>NUCLEOTIDE SEQUENCE [LARGE SCALE GENOMIC DNA]</scope>
    <source>
        <strain evidence="9 10">CBS 406.79</strain>
    </source>
</reference>
<name>A0A8H5HV40_9AGAR</name>
<dbReference type="Gene3D" id="3.40.309.10">
    <property type="entry name" value="Aldehyde Dehydrogenase, Chain A, domain 2"/>
    <property type="match status" value="1"/>
</dbReference>
<evidence type="ECO:0000256" key="5">
    <source>
        <dbReference type="PIRSR" id="PIRSR036492-1"/>
    </source>
</evidence>
<keyword evidence="2 4" id="KW-0560">Oxidoreductase</keyword>
<keyword evidence="3" id="KW-0520">NAD</keyword>
<dbReference type="GO" id="GO:0006081">
    <property type="term" value="P:aldehyde metabolic process"/>
    <property type="evidence" value="ECO:0007669"/>
    <property type="project" value="InterPro"/>
</dbReference>
<evidence type="ECO:0000256" key="2">
    <source>
        <dbReference type="ARBA" id="ARBA00023002"/>
    </source>
</evidence>
<dbReference type="GO" id="GO:0005737">
    <property type="term" value="C:cytoplasm"/>
    <property type="evidence" value="ECO:0007669"/>
    <property type="project" value="TreeGrafter"/>
</dbReference>